<dbReference type="GO" id="GO:0005975">
    <property type="term" value="P:carbohydrate metabolic process"/>
    <property type="evidence" value="ECO:0007669"/>
    <property type="project" value="InterPro"/>
</dbReference>
<dbReference type="InterPro" id="IPR006047">
    <property type="entry name" value="GH13_cat_dom"/>
</dbReference>
<dbReference type="PANTHER" id="PTHR10357:SF225">
    <property type="entry name" value="MALTASE 1-LIKE PROTEIN"/>
    <property type="match status" value="1"/>
</dbReference>
<dbReference type="Proteomes" id="UP001153737">
    <property type="component" value="Chromosome 15"/>
</dbReference>
<keyword evidence="2" id="KW-0812">Transmembrane</keyword>
<feature type="region of interest" description="Disordered" evidence="1">
    <location>
        <begin position="1"/>
        <end position="20"/>
    </location>
</feature>
<accession>A0A9P0DM09</accession>
<dbReference type="OrthoDB" id="1740265at2759"/>
<keyword evidence="5" id="KW-1185">Reference proteome</keyword>
<dbReference type="PANTHER" id="PTHR10357">
    <property type="entry name" value="ALPHA-AMYLASE FAMILY MEMBER"/>
    <property type="match status" value="1"/>
</dbReference>
<sequence length="622" mass="69989">MDSFLRVDPQHLTTSPSSSSFLTDEVASLCPLITPSPPTNAFVDPLQEHSEANNYTISHELATKLQQIGSSDEEKAESASSSSSALAEPACTQLLNHRNIYHNIANGEENHQSEVTNEKDQPLQLTFRNPPDNYFFMSWNWPLIRRISMWMFLSGLVAMVALVAAMIATLPKTCNPPTFWYQGNLLYEIFPASFYSRDQNMEGDFKGIAFKADYIKKLGARGVRLNSIFESNNYPHDFENVTSLTEIAKPLGSLRDFGGMVKRLNFMNISVILDLPIYPFVKKLAKRKESNKSESSSGPTVEFLRKARDDQLDAIEDAILFWTSNGVEGFYLKGLEYLSNDPNLANSLRRWKKILGENRAIIVSEHFINAVPQNLKQIVYNNVDLVDVKLHLESGATEVSKVINSLQNSTLFTTPGMPWVHWSLGNANSDRLANVLPYGNGTLGATLLQLMLPGTPSVFYGDELGIQQISDHQGEKQDIKHLHQLTMMPWPNQKMKMLPWIHGDDEVVGRYEQMEVISKMVALREQSPSIYMNSVYKQGGTKANAEVKYAQKQFLVVQRWYPRRKQYVVACNLGTKRLTTDLSTILYSGDVVVGPRPDSKYGAISFKDISLWPGESVVVVLK</sequence>
<gene>
    <name evidence="4" type="ORF">PHAECO_LOCUS4733</name>
</gene>
<dbReference type="Gene3D" id="3.20.20.80">
    <property type="entry name" value="Glycosidases"/>
    <property type="match status" value="1"/>
</dbReference>
<keyword evidence="2" id="KW-1133">Transmembrane helix</keyword>
<proteinExistence type="predicted"/>
<reference evidence="4" key="2">
    <citation type="submission" date="2022-10" db="EMBL/GenBank/DDBJ databases">
        <authorList>
            <consortium name="ENA_rothamsted_submissions"/>
            <consortium name="culmorum"/>
            <person name="King R."/>
        </authorList>
    </citation>
    <scope>NUCLEOTIDE SEQUENCE</scope>
</reference>
<dbReference type="EMBL" id="OU896721">
    <property type="protein sequence ID" value="CAH1154334.1"/>
    <property type="molecule type" value="Genomic_DNA"/>
</dbReference>
<evidence type="ECO:0000313" key="4">
    <source>
        <dbReference type="EMBL" id="CAH1154334.1"/>
    </source>
</evidence>
<name>A0A9P0DM09_PHACE</name>
<evidence type="ECO:0000256" key="2">
    <source>
        <dbReference type="SAM" id="Phobius"/>
    </source>
</evidence>
<reference evidence="4" key="1">
    <citation type="submission" date="2022-01" db="EMBL/GenBank/DDBJ databases">
        <authorList>
            <person name="King R."/>
        </authorList>
    </citation>
    <scope>NUCLEOTIDE SEQUENCE</scope>
</reference>
<evidence type="ECO:0000256" key="1">
    <source>
        <dbReference type="SAM" id="MobiDB-lite"/>
    </source>
</evidence>
<dbReference type="SUPFAM" id="SSF51445">
    <property type="entry name" value="(Trans)glycosidases"/>
    <property type="match status" value="1"/>
</dbReference>
<dbReference type="CDD" id="cd00551">
    <property type="entry name" value="AmyAc_family"/>
    <property type="match status" value="1"/>
</dbReference>
<dbReference type="Pfam" id="PF00128">
    <property type="entry name" value="Alpha-amylase"/>
    <property type="match status" value="1"/>
</dbReference>
<evidence type="ECO:0000259" key="3">
    <source>
        <dbReference type="SMART" id="SM00642"/>
    </source>
</evidence>
<feature type="domain" description="Glycosyl hydrolase family 13 catalytic" evidence="3">
    <location>
        <begin position="188"/>
        <end position="524"/>
    </location>
</feature>
<protein>
    <recommendedName>
        <fullName evidence="3">Glycosyl hydrolase family 13 catalytic domain-containing protein</fullName>
    </recommendedName>
</protein>
<feature type="transmembrane region" description="Helical" evidence="2">
    <location>
        <begin position="147"/>
        <end position="168"/>
    </location>
</feature>
<dbReference type="AlphaFoldDB" id="A0A9P0DM09"/>
<dbReference type="SMART" id="SM00642">
    <property type="entry name" value="Aamy"/>
    <property type="match status" value="1"/>
</dbReference>
<keyword evidence="2" id="KW-0472">Membrane</keyword>
<dbReference type="InterPro" id="IPR017853">
    <property type="entry name" value="GH"/>
</dbReference>
<evidence type="ECO:0000313" key="5">
    <source>
        <dbReference type="Proteomes" id="UP001153737"/>
    </source>
</evidence>
<organism evidence="4 5">
    <name type="scientific">Phaedon cochleariae</name>
    <name type="common">Mustard beetle</name>
    <dbReference type="NCBI Taxonomy" id="80249"/>
    <lineage>
        <taxon>Eukaryota</taxon>
        <taxon>Metazoa</taxon>
        <taxon>Ecdysozoa</taxon>
        <taxon>Arthropoda</taxon>
        <taxon>Hexapoda</taxon>
        <taxon>Insecta</taxon>
        <taxon>Pterygota</taxon>
        <taxon>Neoptera</taxon>
        <taxon>Endopterygota</taxon>
        <taxon>Coleoptera</taxon>
        <taxon>Polyphaga</taxon>
        <taxon>Cucujiformia</taxon>
        <taxon>Chrysomeloidea</taxon>
        <taxon>Chrysomelidae</taxon>
        <taxon>Chrysomelinae</taxon>
        <taxon>Chrysomelini</taxon>
        <taxon>Phaedon</taxon>
    </lineage>
</organism>